<sequence length="111" mass="12816">MAPTPVPRPSDTNPPPLPAKRFKPKSVEELLKRIGYHHYLDVLQDNGYDQISFLKEITDEDLINTRIPAHEHSKGCRIDKIVQRNVKMMRTRIGIKVYVFSIIAYTCNKVV</sequence>
<dbReference type="InterPro" id="IPR013761">
    <property type="entry name" value="SAM/pointed_sf"/>
</dbReference>
<dbReference type="Gene3D" id="1.10.150.50">
    <property type="entry name" value="Transcription Factor, Ets-1"/>
    <property type="match status" value="1"/>
</dbReference>
<dbReference type="InParanoid" id="A7RYJ4"/>
<dbReference type="SUPFAM" id="SSF47769">
    <property type="entry name" value="SAM/Pointed domain"/>
    <property type="match status" value="1"/>
</dbReference>
<proteinExistence type="predicted"/>
<dbReference type="InterPro" id="IPR001660">
    <property type="entry name" value="SAM"/>
</dbReference>
<organism evidence="3 4">
    <name type="scientific">Nematostella vectensis</name>
    <name type="common">Starlet sea anemone</name>
    <dbReference type="NCBI Taxonomy" id="45351"/>
    <lineage>
        <taxon>Eukaryota</taxon>
        <taxon>Metazoa</taxon>
        <taxon>Cnidaria</taxon>
        <taxon>Anthozoa</taxon>
        <taxon>Hexacorallia</taxon>
        <taxon>Actiniaria</taxon>
        <taxon>Edwardsiidae</taxon>
        <taxon>Nematostella</taxon>
    </lineage>
</organism>
<accession>A7RYJ4</accession>
<feature type="compositionally biased region" description="Pro residues" evidence="1">
    <location>
        <begin position="1"/>
        <end position="18"/>
    </location>
</feature>
<evidence type="ECO:0000313" key="3">
    <source>
        <dbReference type="EMBL" id="EDO43532.1"/>
    </source>
</evidence>
<dbReference type="Proteomes" id="UP000001593">
    <property type="component" value="Unassembled WGS sequence"/>
</dbReference>
<dbReference type="HOGENOM" id="CLU_2161353_0_0_1"/>
<keyword evidence="4" id="KW-1185">Reference proteome</keyword>
<feature type="domain" description="SAM" evidence="2">
    <location>
        <begin position="24"/>
        <end position="72"/>
    </location>
</feature>
<evidence type="ECO:0000313" key="4">
    <source>
        <dbReference type="Proteomes" id="UP000001593"/>
    </source>
</evidence>
<evidence type="ECO:0000256" key="1">
    <source>
        <dbReference type="SAM" id="MobiDB-lite"/>
    </source>
</evidence>
<gene>
    <name evidence="3" type="ORF">NEMVEDRAFT_v1g241576</name>
</gene>
<evidence type="ECO:0000259" key="2">
    <source>
        <dbReference type="Pfam" id="PF07647"/>
    </source>
</evidence>
<reference evidence="3 4" key="1">
    <citation type="journal article" date="2007" name="Science">
        <title>Sea anemone genome reveals ancestral eumetazoan gene repertoire and genomic organization.</title>
        <authorList>
            <person name="Putnam N.H."/>
            <person name="Srivastava M."/>
            <person name="Hellsten U."/>
            <person name="Dirks B."/>
            <person name="Chapman J."/>
            <person name="Salamov A."/>
            <person name="Terry A."/>
            <person name="Shapiro H."/>
            <person name="Lindquist E."/>
            <person name="Kapitonov V.V."/>
            <person name="Jurka J."/>
            <person name="Genikhovich G."/>
            <person name="Grigoriev I.V."/>
            <person name="Lucas S.M."/>
            <person name="Steele R.E."/>
            <person name="Finnerty J.R."/>
            <person name="Technau U."/>
            <person name="Martindale M.Q."/>
            <person name="Rokhsar D.S."/>
        </authorList>
    </citation>
    <scope>NUCLEOTIDE SEQUENCE [LARGE SCALE GENOMIC DNA]</scope>
    <source>
        <strain evidence="4">CH2 X CH6</strain>
    </source>
</reference>
<dbReference type="PhylomeDB" id="A7RYJ4"/>
<dbReference type="Pfam" id="PF07647">
    <property type="entry name" value="SAM_2"/>
    <property type="match status" value="1"/>
</dbReference>
<feature type="region of interest" description="Disordered" evidence="1">
    <location>
        <begin position="1"/>
        <end position="22"/>
    </location>
</feature>
<dbReference type="EMBL" id="DS469553">
    <property type="protein sequence ID" value="EDO43532.1"/>
    <property type="molecule type" value="Genomic_DNA"/>
</dbReference>
<name>A7RYJ4_NEMVE</name>
<protein>
    <recommendedName>
        <fullName evidence="2">SAM domain-containing protein</fullName>
    </recommendedName>
</protein>
<dbReference type="AlphaFoldDB" id="A7RYJ4"/>